<dbReference type="EMBL" id="SOZE01000017">
    <property type="protein sequence ID" value="TFF36205.1"/>
    <property type="molecule type" value="Genomic_DNA"/>
</dbReference>
<evidence type="ECO:0000313" key="3">
    <source>
        <dbReference type="Proteomes" id="UP000297540"/>
    </source>
</evidence>
<evidence type="ECO:0000313" key="2">
    <source>
        <dbReference type="EMBL" id="TFF36205.1"/>
    </source>
</evidence>
<evidence type="ECO:0000256" key="1">
    <source>
        <dbReference type="SAM" id="SignalP"/>
    </source>
</evidence>
<reference evidence="2 3" key="1">
    <citation type="journal article" date="2017" name="Int. J. Syst. Evol. Microbiol.">
        <title>Mucilaginibacterpsychrotolerans sp. nov., isolated from peatlands.</title>
        <authorList>
            <person name="Deng Y."/>
            <person name="Shen L."/>
            <person name="Xu B."/>
            <person name="Liu Y."/>
            <person name="Gu Z."/>
            <person name="Liu H."/>
            <person name="Zhou Y."/>
        </authorList>
    </citation>
    <scope>NUCLEOTIDE SEQUENCE [LARGE SCALE GENOMIC DNA]</scope>
    <source>
        <strain evidence="2 3">NH7-4</strain>
    </source>
</reference>
<sequence>MRKLILIVIVSLILNKSFAQDFYADYVNYLDAHTKSNKSVTKSQYHSLHKRSARELKNLFKTVQQKTSFDMLKSDTLFILEITTDFYNGGYSILVWNNMHSCFYEIPYSSPRKKYKNAPINIKVNAKVDLDSLDVGLKKIVETVDTVAYRQFFRSKEPNITGQIVKFTTAKRVKNRWIFFTSKSIMLMTPE</sequence>
<keyword evidence="3" id="KW-1185">Reference proteome</keyword>
<organism evidence="2 3">
    <name type="scientific">Mucilaginibacter psychrotolerans</name>
    <dbReference type="NCBI Taxonomy" id="1524096"/>
    <lineage>
        <taxon>Bacteria</taxon>
        <taxon>Pseudomonadati</taxon>
        <taxon>Bacteroidota</taxon>
        <taxon>Sphingobacteriia</taxon>
        <taxon>Sphingobacteriales</taxon>
        <taxon>Sphingobacteriaceae</taxon>
        <taxon>Mucilaginibacter</taxon>
    </lineage>
</organism>
<feature type="signal peptide" evidence="1">
    <location>
        <begin position="1"/>
        <end position="19"/>
    </location>
</feature>
<name>A0A4Y8SC58_9SPHI</name>
<accession>A0A4Y8SC58</accession>
<comment type="caution">
    <text evidence="2">The sequence shown here is derived from an EMBL/GenBank/DDBJ whole genome shotgun (WGS) entry which is preliminary data.</text>
</comment>
<dbReference type="AlphaFoldDB" id="A0A4Y8SC58"/>
<proteinExistence type="predicted"/>
<gene>
    <name evidence="2" type="ORF">E2R66_16830</name>
</gene>
<feature type="chain" id="PRO_5021261926" description="DUF4468 domain-containing protein" evidence="1">
    <location>
        <begin position="20"/>
        <end position="191"/>
    </location>
</feature>
<keyword evidence="1" id="KW-0732">Signal</keyword>
<dbReference type="Proteomes" id="UP000297540">
    <property type="component" value="Unassembled WGS sequence"/>
</dbReference>
<protein>
    <recommendedName>
        <fullName evidence="4">DUF4468 domain-containing protein</fullName>
    </recommendedName>
</protein>
<dbReference type="RefSeq" id="WP_133232617.1">
    <property type="nucleotide sequence ID" value="NZ_SOZE01000017.1"/>
</dbReference>
<evidence type="ECO:0008006" key="4">
    <source>
        <dbReference type="Google" id="ProtNLM"/>
    </source>
</evidence>